<dbReference type="AlphaFoldDB" id="A0A0F9PPP6"/>
<organism evidence="1">
    <name type="scientific">marine sediment metagenome</name>
    <dbReference type="NCBI Taxonomy" id="412755"/>
    <lineage>
        <taxon>unclassified sequences</taxon>
        <taxon>metagenomes</taxon>
        <taxon>ecological metagenomes</taxon>
    </lineage>
</organism>
<proteinExistence type="predicted"/>
<protein>
    <submittedName>
        <fullName evidence="1">Uncharacterized protein</fullName>
    </submittedName>
</protein>
<comment type="caution">
    <text evidence="1">The sequence shown here is derived from an EMBL/GenBank/DDBJ whole genome shotgun (WGS) entry which is preliminary data.</text>
</comment>
<gene>
    <name evidence="1" type="ORF">LCGC14_1111270</name>
</gene>
<accession>A0A0F9PPP6</accession>
<name>A0A0F9PPP6_9ZZZZ</name>
<sequence length="172" mass="17930">MGDPTIAAITTYNSHRGTFDNGACREFWIKIPGLSAASDADAASPMYYLLNPFAQDMVVLNALAVITTIDAQDGDIDVGLGDSAAGANDGAEIIDSLVNTATGVFECTNIQALAGASKAIWKKSGTATDSYLCIAQNADADVSALRWNLLLKLIPYEDLIGNEGDQAALVVA</sequence>
<dbReference type="EMBL" id="LAZR01005075">
    <property type="protein sequence ID" value="KKN03071.1"/>
    <property type="molecule type" value="Genomic_DNA"/>
</dbReference>
<reference evidence="1" key="1">
    <citation type="journal article" date="2015" name="Nature">
        <title>Complex archaea that bridge the gap between prokaryotes and eukaryotes.</title>
        <authorList>
            <person name="Spang A."/>
            <person name="Saw J.H."/>
            <person name="Jorgensen S.L."/>
            <person name="Zaremba-Niedzwiedzka K."/>
            <person name="Martijn J."/>
            <person name="Lind A.E."/>
            <person name="van Eijk R."/>
            <person name="Schleper C."/>
            <person name="Guy L."/>
            <person name="Ettema T.J."/>
        </authorList>
    </citation>
    <scope>NUCLEOTIDE SEQUENCE</scope>
</reference>
<evidence type="ECO:0000313" key="1">
    <source>
        <dbReference type="EMBL" id="KKN03071.1"/>
    </source>
</evidence>